<gene>
    <name evidence="1" type="ORF">Hypma_006894</name>
</gene>
<evidence type="ECO:0000313" key="2">
    <source>
        <dbReference type="Proteomes" id="UP000076154"/>
    </source>
</evidence>
<reference evidence="1" key="1">
    <citation type="submission" date="2018-04" db="EMBL/GenBank/DDBJ databases">
        <title>Whole genome sequencing of Hypsizygus marmoreus.</title>
        <authorList>
            <person name="Choi I.-G."/>
            <person name="Min B."/>
            <person name="Kim J.-G."/>
            <person name="Kim S."/>
            <person name="Oh Y.-L."/>
            <person name="Kong W.-S."/>
            <person name="Park H."/>
            <person name="Jeong J."/>
            <person name="Song E.-S."/>
        </authorList>
    </citation>
    <scope>NUCLEOTIDE SEQUENCE [LARGE SCALE GENOMIC DNA]</scope>
    <source>
        <strain evidence="1">51987-8</strain>
    </source>
</reference>
<organism evidence="1 2">
    <name type="scientific">Hypsizygus marmoreus</name>
    <name type="common">White beech mushroom</name>
    <name type="synonym">Agaricus marmoreus</name>
    <dbReference type="NCBI Taxonomy" id="39966"/>
    <lineage>
        <taxon>Eukaryota</taxon>
        <taxon>Fungi</taxon>
        <taxon>Dikarya</taxon>
        <taxon>Basidiomycota</taxon>
        <taxon>Agaricomycotina</taxon>
        <taxon>Agaricomycetes</taxon>
        <taxon>Agaricomycetidae</taxon>
        <taxon>Agaricales</taxon>
        <taxon>Tricholomatineae</taxon>
        <taxon>Lyophyllaceae</taxon>
        <taxon>Hypsizygus</taxon>
    </lineage>
</organism>
<dbReference type="Proteomes" id="UP000076154">
    <property type="component" value="Unassembled WGS sequence"/>
</dbReference>
<proteinExistence type="predicted"/>
<name>A0A369JUU7_HYPMA</name>
<protein>
    <submittedName>
        <fullName evidence="1">Uncharacterized protein</fullName>
    </submittedName>
</protein>
<dbReference type="InParanoid" id="A0A369JUU7"/>
<evidence type="ECO:0000313" key="1">
    <source>
        <dbReference type="EMBL" id="RDB26109.1"/>
    </source>
</evidence>
<dbReference type="OrthoDB" id="3041043at2759"/>
<dbReference type="EMBL" id="LUEZ02000040">
    <property type="protein sequence ID" value="RDB26109.1"/>
    <property type="molecule type" value="Genomic_DNA"/>
</dbReference>
<keyword evidence="2" id="KW-1185">Reference proteome</keyword>
<accession>A0A369JUU7</accession>
<dbReference type="AlphaFoldDB" id="A0A369JUU7"/>
<sequence>MLPATTDNLLLSCLPPRELIRFGATTRANDEVVSSYMSRAFTIDDLLSTYFTPSQITQFRLVQGRTGAIISGSTAVEFFDRQRFEGSDLDVYIEHASAEILGLWLLESGYSFLPRSFQNPVFPDVLVDPLSEDTNGEQSLYVGFGVDTVCNFVKTSPDRRVQLMTTRGPVMDVILSFHSTCVMNIITHRAAFSLFPFATFVEKRSLRKPIDSLRQMDAEDKWASRGWSFPSGIETSEATDPKSEFCQGFRRVGDHKCWVIPLRAIPGLPRDTATFNSWNQTVSMNGLFAATYCRMKAVSGFPRPILALGADMGACFSLE</sequence>
<comment type="caution">
    <text evidence="1">The sequence shown here is derived from an EMBL/GenBank/DDBJ whole genome shotgun (WGS) entry which is preliminary data.</text>
</comment>